<dbReference type="AlphaFoldDB" id="A0A9P1FDR4"/>
<protein>
    <submittedName>
        <fullName evidence="1">Uncharacterized protein</fullName>
    </submittedName>
</protein>
<organism evidence="1">
    <name type="scientific">Cladocopium goreaui</name>
    <dbReference type="NCBI Taxonomy" id="2562237"/>
    <lineage>
        <taxon>Eukaryota</taxon>
        <taxon>Sar</taxon>
        <taxon>Alveolata</taxon>
        <taxon>Dinophyceae</taxon>
        <taxon>Suessiales</taxon>
        <taxon>Symbiodiniaceae</taxon>
        <taxon>Cladocopium</taxon>
    </lineage>
</organism>
<reference evidence="2 3" key="2">
    <citation type="submission" date="2024-05" db="EMBL/GenBank/DDBJ databases">
        <authorList>
            <person name="Chen Y."/>
            <person name="Shah S."/>
            <person name="Dougan E. K."/>
            <person name="Thang M."/>
            <person name="Chan C."/>
        </authorList>
    </citation>
    <scope>NUCLEOTIDE SEQUENCE [LARGE SCALE GENOMIC DNA]</scope>
</reference>
<accession>A0A9P1FDR4</accession>
<keyword evidence="3" id="KW-1185">Reference proteome</keyword>
<reference evidence="1" key="1">
    <citation type="submission" date="2022-10" db="EMBL/GenBank/DDBJ databases">
        <authorList>
            <person name="Chen Y."/>
            <person name="Dougan E. K."/>
            <person name="Chan C."/>
            <person name="Rhodes N."/>
            <person name="Thang M."/>
        </authorList>
    </citation>
    <scope>NUCLEOTIDE SEQUENCE</scope>
</reference>
<dbReference type="Proteomes" id="UP001152797">
    <property type="component" value="Unassembled WGS sequence"/>
</dbReference>
<sequence length="510" mass="58387">MVGRIVATAGAVAAAAMVDVVHPRKEEMVRHHPMYGRTLTQEDWPTLSDMILRARKLQLGERMVCLIEGEEDIRAKESAFWDLGGDVFQLTFRTKRRDALYFPKSLLAEGRNYLFAAAAVWELQLGQRYLYYILMDADAEVDDWSIGWRDFRNFLLDWQPAVGLPELFDYHQILYEYQVTDESEVRTVLNFDHTVVAVHSDASIWLLPYVTNLDEFCQWVSQWRFSSLANALFPQHTVLTHRLSVKNPHHASYSKSRCLDLMLNVTEELRAAEPVEFHSCFVEPSNQALIVDGLPRLTAYLPWFSPLKRRPKQNYSHRPRLQSCDNQQVVQALAQSSKEDDDSHSYSWCRGCHISVAFAVLQTIVVTRPFVFTGWLKLSNILALAAAQREDLVVSHVAFVVASRLLWCAEGIRGAEINVEELMQFWEGHEQHGILLARSSDTLQEIEDSVLRLGNRVIYNAVRAALSPFEERVPAGQASMISDETVEMLVNIMRHCEEPGKYFVLLKDDA</sequence>
<dbReference type="EMBL" id="CAMXCT030000054">
    <property type="protein sequence ID" value="CAL4760426.1"/>
    <property type="molecule type" value="Genomic_DNA"/>
</dbReference>
<name>A0A9P1FDR4_9DINO</name>
<comment type="caution">
    <text evidence="1">The sequence shown here is derived from an EMBL/GenBank/DDBJ whole genome shotgun (WGS) entry which is preliminary data.</text>
</comment>
<evidence type="ECO:0000313" key="2">
    <source>
        <dbReference type="EMBL" id="CAL4760426.1"/>
    </source>
</evidence>
<dbReference type="OrthoDB" id="9981310at2759"/>
<gene>
    <name evidence="1" type="ORF">C1SCF055_LOCUS1638</name>
</gene>
<dbReference type="EMBL" id="CAMXCT020000054">
    <property type="protein sequence ID" value="CAL1126489.1"/>
    <property type="molecule type" value="Genomic_DNA"/>
</dbReference>
<evidence type="ECO:0000313" key="1">
    <source>
        <dbReference type="EMBL" id="CAI3973114.1"/>
    </source>
</evidence>
<evidence type="ECO:0000313" key="3">
    <source>
        <dbReference type="Proteomes" id="UP001152797"/>
    </source>
</evidence>
<proteinExistence type="predicted"/>
<dbReference type="EMBL" id="CAMXCT010000054">
    <property type="protein sequence ID" value="CAI3973114.1"/>
    <property type="molecule type" value="Genomic_DNA"/>
</dbReference>